<evidence type="ECO:0000259" key="1">
    <source>
        <dbReference type="PROSITE" id="PS50112"/>
    </source>
</evidence>
<dbReference type="Pfam" id="PF00563">
    <property type="entry name" value="EAL"/>
    <property type="match status" value="1"/>
</dbReference>
<dbReference type="PROSITE" id="PS50883">
    <property type="entry name" value="EAL"/>
    <property type="match status" value="1"/>
</dbReference>
<dbReference type="InterPro" id="IPR052155">
    <property type="entry name" value="Biofilm_reg_signaling"/>
</dbReference>
<dbReference type="InterPro" id="IPR013655">
    <property type="entry name" value="PAS_fold_3"/>
</dbReference>
<dbReference type="SMART" id="SM00267">
    <property type="entry name" value="GGDEF"/>
    <property type="match status" value="1"/>
</dbReference>
<dbReference type="PANTHER" id="PTHR44757:SF4">
    <property type="entry name" value="DIGUANYLATE CYCLASE DGCE-RELATED"/>
    <property type="match status" value="1"/>
</dbReference>
<dbReference type="InterPro" id="IPR003018">
    <property type="entry name" value="GAF"/>
</dbReference>
<dbReference type="Gene3D" id="3.20.20.450">
    <property type="entry name" value="EAL domain"/>
    <property type="match status" value="1"/>
</dbReference>
<dbReference type="NCBIfam" id="TIGR00229">
    <property type="entry name" value="sensory_box"/>
    <property type="match status" value="3"/>
</dbReference>
<dbReference type="InterPro" id="IPR029016">
    <property type="entry name" value="GAF-like_dom_sf"/>
</dbReference>
<dbReference type="Gene3D" id="3.30.450.20">
    <property type="entry name" value="PAS domain"/>
    <property type="match status" value="5"/>
</dbReference>
<feature type="domain" description="PAS" evidence="1">
    <location>
        <begin position="171"/>
        <end position="227"/>
    </location>
</feature>
<feature type="domain" description="PAC" evidence="2">
    <location>
        <begin position="629"/>
        <end position="681"/>
    </location>
</feature>
<protein>
    <submittedName>
        <fullName evidence="5">PAS domain-containing protein</fullName>
    </submittedName>
</protein>
<dbReference type="InterPro" id="IPR035965">
    <property type="entry name" value="PAS-like_dom_sf"/>
</dbReference>
<feature type="domain" description="GGDEF" evidence="4">
    <location>
        <begin position="844"/>
        <end position="977"/>
    </location>
</feature>
<dbReference type="Pfam" id="PF00990">
    <property type="entry name" value="GGDEF"/>
    <property type="match status" value="1"/>
</dbReference>
<dbReference type="PANTHER" id="PTHR44757">
    <property type="entry name" value="DIGUANYLATE CYCLASE DGCP"/>
    <property type="match status" value="1"/>
</dbReference>
<name>A0ABX0MVW5_9BURK</name>
<dbReference type="EMBL" id="WHJF01000179">
    <property type="protein sequence ID" value="NHZ66840.1"/>
    <property type="molecule type" value="Genomic_DNA"/>
</dbReference>
<dbReference type="PROSITE" id="PS50113">
    <property type="entry name" value="PAC"/>
    <property type="match status" value="5"/>
</dbReference>
<reference evidence="5 6" key="1">
    <citation type="submission" date="2019-10" db="EMBL/GenBank/DDBJ databases">
        <title>Taxonomy of Antarctic Massilia spp.: description of Massilia rubra sp. nov., Massilia aquatica sp. nov., Massilia mucilaginosa sp. nov., Massilia frigida sp. nov. isolated from streams, lakes and regoliths.</title>
        <authorList>
            <person name="Holochova P."/>
            <person name="Sedlacek I."/>
            <person name="Kralova S."/>
            <person name="Maslanova I."/>
            <person name="Busse H.-J."/>
            <person name="Stankova E."/>
            <person name="Vrbovska V."/>
            <person name="Kovarovic V."/>
            <person name="Bartak M."/>
            <person name="Svec P."/>
            <person name="Pantucek R."/>
        </authorList>
    </citation>
    <scope>NUCLEOTIDE SEQUENCE [LARGE SCALE GENOMIC DNA]</scope>
    <source>
        <strain evidence="5 6">CCM 8694</strain>
    </source>
</reference>
<dbReference type="SMART" id="SM00091">
    <property type="entry name" value="PAS"/>
    <property type="match status" value="4"/>
</dbReference>
<dbReference type="CDD" id="cd01948">
    <property type="entry name" value="EAL"/>
    <property type="match status" value="1"/>
</dbReference>
<feature type="domain" description="EAL" evidence="3">
    <location>
        <begin position="988"/>
        <end position="1243"/>
    </location>
</feature>
<dbReference type="Proteomes" id="UP000610594">
    <property type="component" value="Unassembled WGS sequence"/>
</dbReference>
<evidence type="ECO:0000259" key="2">
    <source>
        <dbReference type="PROSITE" id="PS50113"/>
    </source>
</evidence>
<dbReference type="InterPro" id="IPR000700">
    <property type="entry name" value="PAS-assoc_C"/>
</dbReference>
<dbReference type="Pfam" id="PF08448">
    <property type="entry name" value="PAS_4"/>
    <property type="match status" value="1"/>
</dbReference>
<organism evidence="5 6">
    <name type="scientific">Massilia genomosp. 1</name>
    <dbReference type="NCBI Taxonomy" id="2609280"/>
    <lineage>
        <taxon>Bacteria</taxon>
        <taxon>Pseudomonadati</taxon>
        <taxon>Pseudomonadota</taxon>
        <taxon>Betaproteobacteria</taxon>
        <taxon>Burkholderiales</taxon>
        <taxon>Oxalobacteraceae</taxon>
        <taxon>Telluria group</taxon>
        <taxon>Massilia</taxon>
    </lineage>
</organism>
<sequence length="1245" mass="138493">MLSAQMPLDERERLRALEQLDVLDSAPEREFDALVATAALVCGVPISLISLIDRDRQWFKANLGLPGVTETPRDVAFCAHAILDDGIFEVPDALADPRFADNPLVAMAPDIRFYAGATLRLSDGAHVGTLCVIDRVPRRLSEKQREALRLLSIAAIQALESRRMARAFAASETRFRTLSEASPLGVFAIDAAGGCIYTNARWQAIYGLSKAEALGDGWNHTVHPDDKVAVFAHWQHSAELKQEFDMEFRVRRHDGTVRHVRSVARALLDGDDGVTGYVGSVEDTTERLQSRRALDEERERQAAIIQGTGAGTWEWNVQTGETRFNDRWAEIVGVTLDELYPTTIQTWANLAHPEDMVRSSALLQTHFTGDTPYYECEARMRHRDGHWVWVLDCGKVLTRTADGQPEWMFGTHLDITARKVQEERLRKSEELLNRTGALAQVGGWEVDIGNGSILWSEQTCRIHGVESDYQPQLAEAINFYAPEARRTIEAAVAQAMADGTNWDLELPFIQKGGRRIWVRTVGNAEFEGGTPVRLFGAFQDITRRVQDRLALEAAQQRVTLATETAGIGVWELNLQTGVLTWDALMYALYGLPEGSGKDGYELWARHLHPADRSRAELEFNSSLESGADFRSEFRVIWSDGSVHFLRAAGTVTRDAAGKTRHIVGVNWDVTPLRELTNQLAEQHELLRVTLQSIGDAVITTDAHSQVTWLNPVAERMTGWLSGEALGRPLTHVFHIVNEETRHPTENPVATCLAQDKIVGLANNTVLISRNGDEFGIEDSAAPIRSRSGDVLGVVLVFHDVTEQRRLSGEMSYRATHDALTGLVNRAEFETRLRRTLNKAHEERSEHALLYIDLDQFKLVNDACGHSVGDQLLQQVAKLLREAVRARDTLARLGGDEFAVILEHCPSDQAQRVAQQICDRMEDFRFLHDDRRFRIGTSIGLVPVDHRWASTAAAMQAADTSCYAAKEAGRNRVHAWFDTDQAMRARHGEMQWASRLEQALDEDRFALYAQRIETLCEGSTGLHAEVLIRLLDSDGSLIQPGAFLPAAERFHMATRIDRWVLKRAMQQIQAMPDVNALDTLCINLSGQSVGDRAFHRHAIDALTEAGSAVCRRICLEITETAAVTNMADAANFIEQVRALGTRVALDDFGAGASSFGYLKTLKVDLLKIDGSFIRDVIDDPLDAAAVRCFVDVARVVGVKTVAEFVDRAEVLAYVREIGIDYAQGFLLHRPEPIENLLGAAEPLAHV</sequence>
<dbReference type="PROSITE" id="PS50112">
    <property type="entry name" value="PAS"/>
    <property type="match status" value="2"/>
</dbReference>
<feature type="domain" description="PAS" evidence="1">
    <location>
        <begin position="682"/>
        <end position="755"/>
    </location>
</feature>
<feature type="domain" description="PAC" evidence="2">
    <location>
        <begin position="244"/>
        <end position="296"/>
    </location>
</feature>
<dbReference type="SUPFAM" id="SSF141868">
    <property type="entry name" value="EAL domain-like"/>
    <property type="match status" value="1"/>
</dbReference>
<dbReference type="CDD" id="cd01949">
    <property type="entry name" value="GGDEF"/>
    <property type="match status" value="1"/>
</dbReference>
<dbReference type="Gene3D" id="3.30.70.270">
    <property type="match status" value="1"/>
</dbReference>
<dbReference type="InterPro" id="IPR001610">
    <property type="entry name" value="PAC"/>
</dbReference>
<evidence type="ECO:0000313" key="6">
    <source>
        <dbReference type="Proteomes" id="UP000610594"/>
    </source>
</evidence>
<dbReference type="PROSITE" id="PS50887">
    <property type="entry name" value="GGDEF"/>
    <property type="match status" value="1"/>
</dbReference>
<evidence type="ECO:0000259" key="3">
    <source>
        <dbReference type="PROSITE" id="PS50883"/>
    </source>
</evidence>
<dbReference type="Pfam" id="PF08447">
    <property type="entry name" value="PAS_3"/>
    <property type="match status" value="4"/>
</dbReference>
<keyword evidence="6" id="KW-1185">Reference proteome</keyword>
<dbReference type="Gene3D" id="2.10.70.100">
    <property type="match status" value="1"/>
</dbReference>
<evidence type="ECO:0000259" key="4">
    <source>
        <dbReference type="PROSITE" id="PS50887"/>
    </source>
</evidence>
<dbReference type="SUPFAM" id="SSF55073">
    <property type="entry name" value="Nucleotide cyclase"/>
    <property type="match status" value="1"/>
</dbReference>
<dbReference type="SMART" id="SM00065">
    <property type="entry name" value="GAF"/>
    <property type="match status" value="1"/>
</dbReference>
<dbReference type="SMART" id="SM00052">
    <property type="entry name" value="EAL"/>
    <property type="match status" value="1"/>
</dbReference>
<dbReference type="SUPFAM" id="SSF55781">
    <property type="entry name" value="GAF domain-like"/>
    <property type="match status" value="1"/>
</dbReference>
<dbReference type="Gene3D" id="3.30.450.40">
    <property type="match status" value="1"/>
</dbReference>
<dbReference type="RefSeq" id="WP_167240865.1">
    <property type="nucleotide sequence ID" value="NZ_WHJF01000179.1"/>
</dbReference>
<feature type="domain" description="PAC" evidence="2">
    <location>
        <begin position="502"/>
        <end position="553"/>
    </location>
</feature>
<dbReference type="SUPFAM" id="SSF55785">
    <property type="entry name" value="PYP-like sensor domain (PAS domain)"/>
    <property type="match status" value="5"/>
</dbReference>
<comment type="caution">
    <text evidence="5">The sequence shown here is derived from an EMBL/GenBank/DDBJ whole genome shotgun (WGS) entry which is preliminary data.</text>
</comment>
<feature type="domain" description="PAC" evidence="2">
    <location>
        <begin position="374"/>
        <end position="427"/>
    </location>
</feature>
<dbReference type="InterPro" id="IPR001633">
    <property type="entry name" value="EAL_dom"/>
</dbReference>
<evidence type="ECO:0000313" key="5">
    <source>
        <dbReference type="EMBL" id="NHZ66840.1"/>
    </source>
</evidence>
<dbReference type="InterPro" id="IPR013656">
    <property type="entry name" value="PAS_4"/>
</dbReference>
<feature type="domain" description="PAC" evidence="2">
    <location>
        <begin position="760"/>
        <end position="812"/>
    </location>
</feature>
<dbReference type="CDD" id="cd00130">
    <property type="entry name" value="PAS"/>
    <property type="match status" value="4"/>
</dbReference>
<dbReference type="InterPro" id="IPR035919">
    <property type="entry name" value="EAL_sf"/>
</dbReference>
<gene>
    <name evidence="5" type="ORF">F1735_31940</name>
</gene>
<dbReference type="InterPro" id="IPR000014">
    <property type="entry name" value="PAS"/>
</dbReference>
<accession>A0ABX0MVW5</accession>
<dbReference type="SMART" id="SM00086">
    <property type="entry name" value="PAC"/>
    <property type="match status" value="5"/>
</dbReference>
<dbReference type="InterPro" id="IPR000160">
    <property type="entry name" value="GGDEF_dom"/>
</dbReference>
<proteinExistence type="predicted"/>
<dbReference type="NCBIfam" id="TIGR00254">
    <property type="entry name" value="GGDEF"/>
    <property type="match status" value="1"/>
</dbReference>
<dbReference type="InterPro" id="IPR029787">
    <property type="entry name" value="Nucleotide_cyclase"/>
</dbReference>
<dbReference type="InterPro" id="IPR043128">
    <property type="entry name" value="Rev_trsase/Diguanyl_cyclase"/>
</dbReference>